<evidence type="ECO:0000313" key="2">
    <source>
        <dbReference type="Proteomes" id="UP000033200"/>
    </source>
</evidence>
<organism evidence="1 2">
    <name type="scientific">Sphingomonas taxi</name>
    <dbReference type="NCBI Taxonomy" id="1549858"/>
    <lineage>
        <taxon>Bacteria</taxon>
        <taxon>Pseudomonadati</taxon>
        <taxon>Pseudomonadota</taxon>
        <taxon>Alphaproteobacteria</taxon>
        <taxon>Sphingomonadales</taxon>
        <taxon>Sphingomonadaceae</taxon>
        <taxon>Sphingomonas</taxon>
    </lineage>
</organism>
<gene>
    <name evidence="1" type="ORF">MC45_08400</name>
</gene>
<sequence>MGFVVTSSAQEKRDRLARVSEALNSSVAVPTDTFITDDIPLLLTKLSQIPAKRGEKRSDGAD</sequence>
<protein>
    <submittedName>
        <fullName evidence="1">Uncharacterized protein</fullName>
    </submittedName>
</protein>
<proteinExistence type="predicted"/>
<dbReference type="AlphaFoldDB" id="A0A097EFN3"/>
<name>A0A097EFN3_9SPHN</name>
<reference evidence="1 2" key="1">
    <citation type="submission" date="2014-09" db="EMBL/GenBank/DDBJ databases">
        <title>Using Illumina technology Improving SMRT sequencing Genome Assembly by RASTools.</title>
        <authorList>
            <person name="Zhou Y."/>
            <person name="Ma T."/>
            <person name="Liu T."/>
        </authorList>
    </citation>
    <scope>NUCLEOTIDE SEQUENCE [LARGE SCALE GENOMIC DNA]</scope>
    <source>
        <strain evidence="1 2">ATCC 55669</strain>
    </source>
</reference>
<dbReference type="HOGENOM" id="CLU_2901936_0_0_5"/>
<dbReference type="KEGG" id="stax:MC45_08400"/>
<dbReference type="Proteomes" id="UP000033200">
    <property type="component" value="Chromosome"/>
</dbReference>
<dbReference type="eggNOG" id="ENOG5032MFB">
    <property type="taxonomic scope" value="Bacteria"/>
</dbReference>
<keyword evidence="2" id="KW-1185">Reference proteome</keyword>
<accession>A0A097EFN3</accession>
<dbReference type="EMBL" id="CP009571">
    <property type="protein sequence ID" value="AIT06383.1"/>
    <property type="molecule type" value="Genomic_DNA"/>
</dbReference>
<evidence type="ECO:0000313" key="1">
    <source>
        <dbReference type="EMBL" id="AIT06383.1"/>
    </source>
</evidence>